<dbReference type="Proteomes" id="UP000658382">
    <property type="component" value="Unassembled WGS sequence"/>
</dbReference>
<protein>
    <submittedName>
        <fullName evidence="1">Uncharacterized protein</fullName>
    </submittedName>
</protein>
<dbReference type="RefSeq" id="WP_188634377.1">
    <property type="nucleotide sequence ID" value="NZ_BMNQ01000103.1"/>
</dbReference>
<organism evidence="1 2">
    <name type="scientific">Lentibacillus kapialis</name>
    <dbReference type="NCBI Taxonomy" id="340214"/>
    <lineage>
        <taxon>Bacteria</taxon>
        <taxon>Bacillati</taxon>
        <taxon>Bacillota</taxon>
        <taxon>Bacilli</taxon>
        <taxon>Bacillales</taxon>
        <taxon>Bacillaceae</taxon>
        <taxon>Lentibacillus</taxon>
    </lineage>
</organism>
<evidence type="ECO:0000313" key="2">
    <source>
        <dbReference type="Proteomes" id="UP000658382"/>
    </source>
</evidence>
<accession>A0A917Q2G7</accession>
<dbReference type="EMBL" id="BMNQ01000103">
    <property type="protein sequence ID" value="GGK09344.1"/>
    <property type="molecule type" value="Genomic_DNA"/>
</dbReference>
<comment type="caution">
    <text evidence="1">The sequence shown here is derived from an EMBL/GenBank/DDBJ whole genome shotgun (WGS) entry which is preliminary data.</text>
</comment>
<proteinExistence type="predicted"/>
<reference evidence="1" key="1">
    <citation type="journal article" date="2014" name="Int. J. Syst. Evol. Microbiol.">
        <title>Complete genome sequence of Corynebacterium casei LMG S-19264T (=DSM 44701T), isolated from a smear-ripened cheese.</title>
        <authorList>
            <consortium name="US DOE Joint Genome Institute (JGI-PGF)"/>
            <person name="Walter F."/>
            <person name="Albersmeier A."/>
            <person name="Kalinowski J."/>
            <person name="Ruckert C."/>
        </authorList>
    </citation>
    <scope>NUCLEOTIDE SEQUENCE</scope>
    <source>
        <strain evidence="1">JCM 12580</strain>
    </source>
</reference>
<reference evidence="1" key="2">
    <citation type="submission" date="2020-09" db="EMBL/GenBank/DDBJ databases">
        <authorList>
            <person name="Sun Q."/>
            <person name="Ohkuma M."/>
        </authorList>
    </citation>
    <scope>NUCLEOTIDE SEQUENCE</scope>
    <source>
        <strain evidence="1">JCM 12580</strain>
    </source>
</reference>
<gene>
    <name evidence="1" type="ORF">GCM10007063_34760</name>
</gene>
<keyword evidence="2" id="KW-1185">Reference proteome</keyword>
<dbReference type="AlphaFoldDB" id="A0A917Q2G7"/>
<sequence length="46" mass="5151">MATDTGKRVRNWTKNKVKAGLNWSVKKTTQAWGKLKDIGSSIGELF</sequence>
<evidence type="ECO:0000313" key="1">
    <source>
        <dbReference type="EMBL" id="GGK09344.1"/>
    </source>
</evidence>
<name>A0A917Q2G7_9BACI</name>